<dbReference type="CDD" id="cd01650">
    <property type="entry name" value="RT_nLTR_like"/>
    <property type="match status" value="1"/>
</dbReference>
<accession>A0A672Y8Q6</accession>
<reference evidence="4" key="1">
    <citation type="submission" date="2019-06" db="EMBL/GenBank/DDBJ databases">
        <authorList>
            <consortium name="Wellcome Sanger Institute Data Sharing"/>
        </authorList>
    </citation>
    <scope>NUCLEOTIDE SEQUENCE [LARGE SCALE GENOMIC DNA]</scope>
</reference>
<dbReference type="Gene3D" id="3.30.70.270">
    <property type="match status" value="1"/>
</dbReference>
<keyword evidence="5" id="KW-1185">Reference proteome</keyword>
<reference evidence="4" key="2">
    <citation type="submission" date="2025-08" db="UniProtKB">
        <authorList>
            <consortium name="Ensembl"/>
        </authorList>
    </citation>
    <scope>IDENTIFICATION</scope>
</reference>
<dbReference type="SUPFAM" id="SSF56672">
    <property type="entry name" value="DNA/RNA polymerases"/>
    <property type="match status" value="1"/>
</dbReference>
<evidence type="ECO:0000259" key="3">
    <source>
        <dbReference type="PROSITE" id="PS50878"/>
    </source>
</evidence>
<dbReference type="PROSITE" id="PS50878">
    <property type="entry name" value="RT_POL"/>
    <property type="match status" value="1"/>
</dbReference>
<comment type="similarity">
    <text evidence="1">Belongs to the beta type-B retroviral polymerase family. HERV class-II K(HML-2) pol subfamily.</text>
</comment>
<organism evidence="4 5">
    <name type="scientific">Sphaeramia orbicularis</name>
    <name type="common">orbiculate cardinalfish</name>
    <dbReference type="NCBI Taxonomy" id="375764"/>
    <lineage>
        <taxon>Eukaryota</taxon>
        <taxon>Metazoa</taxon>
        <taxon>Chordata</taxon>
        <taxon>Craniata</taxon>
        <taxon>Vertebrata</taxon>
        <taxon>Euteleostomi</taxon>
        <taxon>Actinopterygii</taxon>
        <taxon>Neopterygii</taxon>
        <taxon>Teleostei</taxon>
        <taxon>Neoteleostei</taxon>
        <taxon>Acanthomorphata</taxon>
        <taxon>Gobiaria</taxon>
        <taxon>Kurtiformes</taxon>
        <taxon>Apogonoidei</taxon>
        <taxon>Apogonidae</taxon>
        <taxon>Apogoninae</taxon>
        <taxon>Sphaeramia</taxon>
    </lineage>
</organism>
<evidence type="ECO:0000256" key="1">
    <source>
        <dbReference type="ARBA" id="ARBA00010879"/>
    </source>
</evidence>
<dbReference type="InParanoid" id="A0A672Y8Q6"/>
<dbReference type="Proteomes" id="UP000472271">
    <property type="component" value="Chromosome 11"/>
</dbReference>
<feature type="domain" description="Reverse transcriptase" evidence="3">
    <location>
        <begin position="308"/>
        <end position="573"/>
    </location>
</feature>
<evidence type="ECO:0000256" key="2">
    <source>
        <dbReference type="ARBA" id="ARBA00012180"/>
    </source>
</evidence>
<protein>
    <recommendedName>
        <fullName evidence="2">ribonuclease H</fullName>
        <ecNumber evidence="2">3.1.26.4</ecNumber>
    </recommendedName>
</protein>
<proteinExistence type="inferred from homology"/>
<reference evidence="4" key="3">
    <citation type="submission" date="2025-09" db="UniProtKB">
        <authorList>
            <consortium name="Ensembl"/>
        </authorList>
    </citation>
    <scope>IDENTIFICATION</scope>
</reference>
<dbReference type="InterPro" id="IPR000477">
    <property type="entry name" value="RT_dom"/>
</dbReference>
<dbReference type="PANTHER" id="PTHR19446">
    <property type="entry name" value="REVERSE TRANSCRIPTASES"/>
    <property type="match status" value="1"/>
</dbReference>
<dbReference type="Pfam" id="PF00078">
    <property type="entry name" value="RVT_1"/>
    <property type="match status" value="1"/>
</dbReference>
<sequence length="840" mass="94579">TNLASAKEAWRHAKHVHRSCRVLFLCTRCAGYRLSLRQAITHAPKCKPRTKSRPKLMANHNCKEGSKAFSTLRGLSLHRRRAHLDSYLQQHGEANSTTRNKSRVLWSDSQLHTLKAILDAYPDNKKCVEHASLALPTYNKRQIQYRCKVLRKIQKRVRSVIDSLRRKNPKIIAKAKKIPLRCIHQIWLSSPKMKYKMRQEAAEKSVATLATEILDGRSNSQCNIDCDTIHITYKGVWERADVFKTLGQFVNAPLADNSRFSSPISEHEVVLAIIQLDQESASGPDGLKKTDLLQWDPNGIKLAKLFDTLLVYDVVPVVLKRSRTVLIPKTNDPDQLSPMLQRLFSGILTDHLSKACSIHPRQRGFIKAPGCAENLLLLKGVLELCKQEKKSIAVVFIDFAKAFDTVSHSHIDAVLERRGVDELIKGIIKNSYKHCYSRIQTVKGPSKKIFIRVGVKQGDPMSPLLFNLALDPLLHKLQEMGKGFDICEGSSVSAMAYADDLVLLSNSWEGMRINLKILDKFAELTGLAVNPAKCHSFLFQKGKPVVNASWTLRGQPIHSVGPSESVKYLGVKINPWKGFLKPPIRESLWVLLNKVSEAKVKPSIKLDLLRTFVIPRLFCVADFGMVSKTLLEDCDRDIRTEVRKWFHLHPTTANGLLYVRYCDGGLSMLGLSVVIPATQTRRQVGLLQSTDVVTRFMANSSVNKGSLLKNLKSLTGGMWNFKLHGDGVGNFRDDKISNCLLQNPVAVGFTQSEFILGLKLQFNSLPVKASVMYGANEGSPTTCRVCHTENETFRHVMSRCNGLKAIRMRRHNNVCKLLGKVCQDRNWRVVTKKRLVRKNG</sequence>
<dbReference type="InterPro" id="IPR043128">
    <property type="entry name" value="Rev_trsase/Diguanyl_cyclase"/>
</dbReference>
<evidence type="ECO:0000313" key="4">
    <source>
        <dbReference type="Ensembl" id="ENSSORP00005003143.1"/>
    </source>
</evidence>
<dbReference type="GO" id="GO:0004523">
    <property type="term" value="F:RNA-DNA hybrid ribonuclease activity"/>
    <property type="evidence" value="ECO:0007669"/>
    <property type="project" value="UniProtKB-EC"/>
</dbReference>
<name>A0A672Y8Q6_9TELE</name>
<dbReference type="InterPro" id="IPR043502">
    <property type="entry name" value="DNA/RNA_pol_sf"/>
</dbReference>
<dbReference type="EC" id="3.1.26.4" evidence="2"/>
<dbReference type="AlphaFoldDB" id="A0A672Y8Q6"/>
<dbReference type="Ensembl" id="ENSSORT00005003239.1">
    <property type="protein sequence ID" value="ENSSORP00005003143.1"/>
    <property type="gene ID" value="ENSSORG00005001937.1"/>
</dbReference>
<evidence type="ECO:0000313" key="5">
    <source>
        <dbReference type="Proteomes" id="UP000472271"/>
    </source>
</evidence>